<dbReference type="Proteomes" id="UP000006078">
    <property type="component" value="Unassembled WGS sequence"/>
</dbReference>
<dbReference type="EMBL" id="CAJZ01000206">
    <property type="protein sequence ID" value="CCI84105.1"/>
    <property type="molecule type" value="Genomic_DNA"/>
</dbReference>
<evidence type="ECO:0000256" key="8">
    <source>
        <dbReference type="ARBA" id="ARBA00022630"/>
    </source>
</evidence>
<dbReference type="SUPFAM" id="SSF51905">
    <property type="entry name" value="FAD/NAD(P)-binding domain"/>
    <property type="match status" value="1"/>
</dbReference>
<dbReference type="EMBL" id="AHAE01000075">
    <property type="protein sequence ID" value="EJZ81477.1"/>
    <property type="molecule type" value="Genomic_DNA"/>
</dbReference>
<dbReference type="GO" id="GO:0004729">
    <property type="term" value="F:oxygen-dependent protoporphyrinogen oxidase activity"/>
    <property type="evidence" value="ECO:0007669"/>
    <property type="project" value="UniProtKB-UniRule"/>
</dbReference>
<evidence type="ECO:0000313" key="15">
    <source>
        <dbReference type="EMBL" id="CCI84105.1"/>
    </source>
</evidence>
<evidence type="ECO:0000256" key="9">
    <source>
        <dbReference type="ARBA" id="ARBA00022827"/>
    </source>
</evidence>
<evidence type="ECO:0000256" key="6">
    <source>
        <dbReference type="ARBA" id="ARBA00012402"/>
    </source>
</evidence>
<evidence type="ECO:0000256" key="2">
    <source>
        <dbReference type="ARBA" id="ARBA00001974"/>
    </source>
</evidence>
<dbReference type="EC" id="1.3.3.15" evidence="6 12"/>
<dbReference type="GO" id="GO:0006783">
    <property type="term" value="P:heme biosynthetic process"/>
    <property type="evidence" value="ECO:0007669"/>
    <property type="project" value="UniProtKB-UniRule"/>
</dbReference>
<dbReference type="SUPFAM" id="SSF54373">
    <property type="entry name" value="FAD-linked reductases, C-terminal domain"/>
    <property type="match status" value="1"/>
</dbReference>
<evidence type="ECO:0000256" key="11">
    <source>
        <dbReference type="ARBA" id="ARBA00023133"/>
    </source>
</evidence>
<dbReference type="UniPathway" id="UPA00252"/>
<proteinExistence type="inferred from homology"/>
<comment type="catalytic activity">
    <reaction evidence="1">
        <text>coproporphyrinogen III + 3 O2 = coproporphyrin III + 3 H2O2</text>
        <dbReference type="Rhea" id="RHEA:43436"/>
        <dbReference type="ChEBI" id="CHEBI:15379"/>
        <dbReference type="ChEBI" id="CHEBI:16240"/>
        <dbReference type="ChEBI" id="CHEBI:57309"/>
        <dbReference type="ChEBI" id="CHEBI:131725"/>
        <dbReference type="EC" id="1.3.3.15"/>
    </reaction>
    <physiologicalReaction direction="left-to-right" evidence="1">
        <dbReference type="Rhea" id="RHEA:43437"/>
    </physiologicalReaction>
</comment>
<reference evidence="16 17" key="2">
    <citation type="submission" date="2012-08" db="EMBL/GenBank/DDBJ databases">
        <title>The Genome Sequence of Turicella otitidis ATCC 51513.</title>
        <authorList>
            <consortium name="The Broad Institute Genome Sequencing Platform"/>
            <person name="Earl A."/>
            <person name="Ward D."/>
            <person name="Feldgarden M."/>
            <person name="Gevers D."/>
            <person name="Huys G."/>
            <person name="Walker B."/>
            <person name="Young S.K."/>
            <person name="Zeng Q."/>
            <person name="Gargeya S."/>
            <person name="Fitzgerald M."/>
            <person name="Haas B."/>
            <person name="Abouelleil A."/>
            <person name="Alvarado L."/>
            <person name="Arachchi H.M."/>
            <person name="Berlin A.M."/>
            <person name="Chapman S.B."/>
            <person name="Goldberg J."/>
            <person name="Griggs A."/>
            <person name="Gujja S."/>
            <person name="Hansen M."/>
            <person name="Howarth C."/>
            <person name="Imamovic A."/>
            <person name="Larimer J."/>
            <person name="McCowen C."/>
            <person name="Montmayeur A."/>
            <person name="Murphy C."/>
            <person name="Neiman D."/>
            <person name="Pearson M."/>
            <person name="Priest M."/>
            <person name="Roberts A."/>
            <person name="Saif S."/>
            <person name="Shea T."/>
            <person name="Sisk P."/>
            <person name="Sykes S."/>
            <person name="Wortman J."/>
            <person name="Nusbaum C."/>
            <person name="Birren B."/>
        </authorList>
    </citation>
    <scope>NUCLEOTIDE SEQUENCE [LARGE SCALE GENOMIC DNA]</scope>
    <source>
        <strain evidence="16 17">ATCC 51513</strain>
    </source>
</reference>
<evidence type="ECO:0000259" key="14">
    <source>
        <dbReference type="Pfam" id="PF01593"/>
    </source>
</evidence>
<keyword evidence="10 12" id="KW-0560">Oxidoreductase</keyword>
<dbReference type="eggNOG" id="COG1232">
    <property type="taxonomic scope" value="Bacteria"/>
</dbReference>
<evidence type="ECO:0000256" key="7">
    <source>
        <dbReference type="ARBA" id="ARBA00019046"/>
    </source>
</evidence>
<dbReference type="InterPro" id="IPR004572">
    <property type="entry name" value="Protoporphyrinogen_oxidase"/>
</dbReference>
<feature type="region of interest" description="Disordered" evidence="13">
    <location>
        <begin position="215"/>
        <end position="244"/>
    </location>
</feature>
<evidence type="ECO:0000256" key="12">
    <source>
        <dbReference type="RuleBase" id="RU364052"/>
    </source>
</evidence>
<gene>
    <name evidence="15" type="primary">hemG</name>
    <name evidence="15" type="ORF">BN46_1389</name>
    <name evidence="16" type="ORF">HMPREF9719_01604</name>
</gene>
<dbReference type="PANTHER" id="PTHR42923">
    <property type="entry name" value="PROTOPORPHYRINOGEN OXIDASE"/>
    <property type="match status" value="1"/>
</dbReference>
<dbReference type="GO" id="GO:0005737">
    <property type="term" value="C:cytoplasm"/>
    <property type="evidence" value="ECO:0007669"/>
    <property type="project" value="UniProtKB-SubCell"/>
</dbReference>
<dbReference type="NCBIfam" id="TIGR00562">
    <property type="entry name" value="proto_IX_ox"/>
    <property type="match status" value="1"/>
</dbReference>
<dbReference type="NCBIfam" id="NF008841">
    <property type="entry name" value="PRK11883.1-1"/>
    <property type="match status" value="1"/>
</dbReference>
<dbReference type="InterPro" id="IPR002937">
    <property type="entry name" value="Amino_oxidase"/>
</dbReference>
<evidence type="ECO:0000256" key="3">
    <source>
        <dbReference type="ARBA" id="ARBA00002185"/>
    </source>
</evidence>
<evidence type="ECO:0000313" key="16">
    <source>
        <dbReference type="EMBL" id="EJZ81477.1"/>
    </source>
</evidence>
<dbReference type="InterPro" id="IPR050464">
    <property type="entry name" value="Zeta_carotene_desat/Oxidored"/>
</dbReference>
<dbReference type="Gene3D" id="1.10.3110.10">
    <property type="entry name" value="protoporphyrinogen ix oxidase, domain 3"/>
    <property type="match status" value="1"/>
</dbReference>
<evidence type="ECO:0000256" key="4">
    <source>
        <dbReference type="ARBA" id="ARBA00004744"/>
    </source>
</evidence>
<dbReference type="Pfam" id="PF01593">
    <property type="entry name" value="Amino_oxidase"/>
    <property type="match status" value="1"/>
</dbReference>
<evidence type="ECO:0000256" key="10">
    <source>
        <dbReference type="ARBA" id="ARBA00023002"/>
    </source>
</evidence>
<dbReference type="AlphaFoldDB" id="I7KK44"/>
<sequence length="486" mass="50089">MRYAVIGAGLAGLAAAYRIADRAGEGAEVDVFEAADRVGGKALSVPFDHGPVDVGAESLLTRNEAANQLIEELGLKGSLVKPSARRSLIYSGDRLHEIPSGGLMGIPATGEGLAELIGTDAAAAIDNEPEAAGLEWEPGTDRSLGALIRERYGDGVADRIVSALLGGIYSCAADDLGVRATVPQLAAALDRQVEAGEDPSLARAVAAALEERAAGRTAATGVPSGSEESAKARPNPAEPNPDSPFVTFAGGYQELYETLAEKAAERGAKIYIDAFVAELKKKGSGWAFKGGEGTYDRVVLATPAPTSALLLRDAAPRAAAQLSRIKLASSAVVGLRLASGEGLPKNSGILVAADQPGVAAKAFTFASNKWPHLATRPGFLLRASFGRFGDDALVRAEEDELVDRALDDLETITGVDARELGVEEIFTQRWFGGIPRYDEHHGEAVAEAAAALADAPGIEATGAWANGVGVPAVLADALAAADRALG</sequence>
<protein>
    <recommendedName>
        <fullName evidence="7 12">Coproporphyrinogen III oxidase</fullName>
        <ecNumber evidence="6 12">1.3.3.15</ecNumber>
    </recommendedName>
</protein>
<comment type="similarity">
    <text evidence="5 12">Belongs to the protoporphyrinogen/coproporphyrinogen oxidase family. Coproporphyrinogen III oxidase subfamily.</text>
</comment>
<evidence type="ECO:0000313" key="18">
    <source>
        <dbReference type="Proteomes" id="UP000011016"/>
    </source>
</evidence>
<dbReference type="PANTHER" id="PTHR42923:SF3">
    <property type="entry name" value="PROTOPORPHYRINOGEN OXIDASE"/>
    <property type="match status" value="1"/>
</dbReference>
<dbReference type="RefSeq" id="WP_004601494.1">
    <property type="nucleotide sequence ID" value="NZ_HF541868.1"/>
</dbReference>
<feature type="domain" description="Amine oxidase" evidence="14">
    <location>
        <begin position="10"/>
        <end position="484"/>
    </location>
</feature>
<dbReference type="OrthoDB" id="4496419at2"/>
<keyword evidence="11 12" id="KW-0350">Heme biosynthesis</keyword>
<evidence type="ECO:0000256" key="13">
    <source>
        <dbReference type="SAM" id="MobiDB-lite"/>
    </source>
</evidence>
<keyword evidence="17" id="KW-1185">Reference proteome</keyword>
<keyword evidence="9 12" id="KW-0274">FAD</keyword>
<organism evidence="15 18">
    <name type="scientific">Corynebacterium otitidis ATCC 51513</name>
    <dbReference type="NCBI Taxonomy" id="883169"/>
    <lineage>
        <taxon>Bacteria</taxon>
        <taxon>Bacillati</taxon>
        <taxon>Actinomycetota</taxon>
        <taxon>Actinomycetes</taxon>
        <taxon>Mycobacteriales</taxon>
        <taxon>Corynebacteriaceae</taxon>
        <taxon>Corynebacterium</taxon>
    </lineage>
</organism>
<comment type="function">
    <text evidence="3 12">Involved in coproporphyrin-dependent heme b biosynthesis. Catalyzes the oxidation of coproporphyrinogen III to coproporphyrin III.</text>
</comment>
<keyword evidence="8 12" id="KW-0285">Flavoprotein</keyword>
<dbReference type="InterPro" id="IPR036188">
    <property type="entry name" value="FAD/NAD-bd_sf"/>
</dbReference>
<evidence type="ECO:0000256" key="5">
    <source>
        <dbReference type="ARBA" id="ARBA00008310"/>
    </source>
</evidence>
<reference evidence="15 18" key="1">
    <citation type="journal article" date="2012" name="J. Bacteriol.">
        <title>Draft Genome Sequence of Turicella otitidis ATCC 51513, Isolated from Middle Ear Fluid from a Child with Otitis Media.</title>
        <authorList>
            <person name="Brinkrolf K."/>
            <person name="Schneider J."/>
            <person name="Knecht M."/>
            <person name="Ruckert C."/>
            <person name="Tauch A."/>
        </authorList>
    </citation>
    <scope>NUCLEOTIDE SEQUENCE [LARGE SCALE GENOMIC DNA]</scope>
    <source>
        <strain evidence="15 18">ATCC 51513</strain>
    </source>
</reference>
<name>I7KK44_9CORY</name>
<dbReference type="HOGENOM" id="CLU_009629_3_1_11"/>
<comment type="subcellular location">
    <subcellularLocation>
        <location evidence="12">Cytoplasm</location>
    </subcellularLocation>
</comment>
<evidence type="ECO:0000313" key="17">
    <source>
        <dbReference type="Proteomes" id="UP000006078"/>
    </source>
</evidence>
<comment type="pathway">
    <text evidence="4 12">Porphyrin-containing compound metabolism; protoheme biosynthesis.</text>
</comment>
<comment type="cofactor">
    <cofactor evidence="2 12">
        <name>FAD</name>
        <dbReference type="ChEBI" id="CHEBI:57692"/>
    </cofactor>
</comment>
<keyword evidence="12" id="KW-0963">Cytoplasm</keyword>
<comment type="caution">
    <text evidence="15">The sequence shown here is derived from an EMBL/GenBank/DDBJ whole genome shotgun (WGS) entry which is preliminary data.</text>
</comment>
<dbReference type="Gene3D" id="3.50.50.60">
    <property type="entry name" value="FAD/NAD(P)-binding domain"/>
    <property type="match status" value="1"/>
</dbReference>
<dbReference type="Proteomes" id="UP000011016">
    <property type="component" value="Unassembled WGS sequence"/>
</dbReference>
<accession>I7KK44</accession>
<dbReference type="STRING" id="29321.AAV33_09285"/>
<dbReference type="Gene3D" id="3.90.660.20">
    <property type="entry name" value="Protoporphyrinogen oxidase, mitochondrial, domain 2"/>
    <property type="match status" value="1"/>
</dbReference>
<evidence type="ECO:0000256" key="1">
    <source>
        <dbReference type="ARBA" id="ARBA00001755"/>
    </source>
</evidence>